<accession>A0A223VBB0</accession>
<keyword evidence="5" id="KW-1185">Reference proteome</keyword>
<dbReference type="KEGG" id="marb:CJ263_19800"/>
<reference evidence="4 5" key="1">
    <citation type="submission" date="2017-08" db="EMBL/GenBank/DDBJ databases">
        <title>The complete genome sequence of Maribacter sp. B1, isolated from deep-sea sediment.</title>
        <authorList>
            <person name="Wu Y.-H."/>
            <person name="Cheng H."/>
            <person name="Xu X.-W."/>
        </authorList>
    </citation>
    <scope>NUCLEOTIDE SEQUENCE [LARGE SCALE GENOMIC DNA]</scope>
    <source>
        <strain evidence="4 5">B1</strain>
    </source>
</reference>
<dbReference type="SUPFAM" id="SSF55347">
    <property type="entry name" value="Glyceraldehyde-3-phosphate dehydrogenase-like, C-terminal domain"/>
    <property type="match status" value="1"/>
</dbReference>
<dbReference type="RefSeq" id="WP_094998844.1">
    <property type="nucleotide sequence ID" value="NZ_BMJL01000011.1"/>
</dbReference>
<protein>
    <submittedName>
        <fullName evidence="4">Glucose-fructose oxidoreductase</fullName>
    </submittedName>
</protein>
<evidence type="ECO:0000256" key="1">
    <source>
        <dbReference type="ARBA" id="ARBA00023002"/>
    </source>
</evidence>
<keyword evidence="1" id="KW-0560">Oxidoreductase</keyword>
<dbReference type="InterPro" id="IPR000683">
    <property type="entry name" value="Gfo/Idh/MocA-like_OxRdtase_N"/>
</dbReference>
<dbReference type="AlphaFoldDB" id="A0A223VBB0"/>
<dbReference type="Proteomes" id="UP000215244">
    <property type="component" value="Chromosome"/>
</dbReference>
<dbReference type="Gene3D" id="3.40.50.720">
    <property type="entry name" value="NAD(P)-binding Rossmann-like Domain"/>
    <property type="match status" value="1"/>
</dbReference>
<name>A0A223VBB0_9FLAO</name>
<dbReference type="InterPro" id="IPR036291">
    <property type="entry name" value="NAD(P)-bd_dom_sf"/>
</dbReference>
<dbReference type="GO" id="GO:0016491">
    <property type="term" value="F:oxidoreductase activity"/>
    <property type="evidence" value="ECO:0007669"/>
    <property type="project" value="UniProtKB-KW"/>
</dbReference>
<dbReference type="PRINTS" id="PR01775">
    <property type="entry name" value="GLFROXRDTASE"/>
</dbReference>
<dbReference type="OrthoDB" id="9795543at2"/>
<evidence type="ECO:0000313" key="5">
    <source>
        <dbReference type="Proteomes" id="UP000215244"/>
    </source>
</evidence>
<dbReference type="PROSITE" id="PS51318">
    <property type="entry name" value="TAT"/>
    <property type="match status" value="1"/>
</dbReference>
<evidence type="ECO:0000259" key="2">
    <source>
        <dbReference type="Pfam" id="PF01408"/>
    </source>
</evidence>
<feature type="domain" description="GFO/IDH/MocA-like oxidoreductase" evidence="3">
    <location>
        <begin position="174"/>
        <end position="294"/>
    </location>
</feature>
<dbReference type="PANTHER" id="PTHR43818:SF11">
    <property type="entry name" value="BCDNA.GH03377"/>
    <property type="match status" value="1"/>
</dbReference>
<dbReference type="SUPFAM" id="SSF51735">
    <property type="entry name" value="NAD(P)-binding Rossmann-fold domains"/>
    <property type="match status" value="1"/>
</dbReference>
<dbReference type="Pfam" id="PF22725">
    <property type="entry name" value="GFO_IDH_MocA_C3"/>
    <property type="match status" value="1"/>
</dbReference>
<sequence>MKLFSRRDFSATMGKGITATALLGGTSLACANSTKQDKKKLGIALVGLGSYSTYQLAPSLQDTEHCYLAGIVTGTPEKEKVWQDKYDIPSKNIYNYENFDTIAKNDAIDIVYVVLPNSMHADFSIRAAGAGKHVICEKPMAISVEECDAIIKACKEAGVKLSVGYRMQSDPYTKEVKKYVAEKTFGDVHFVSSDAGYISRGNPNQWRLNKKLSGGGALMNMGVYSIQTSIYGCGSNPSSVSAQEFSTRPEYFKETDETITAQFEFPTGAVAHMMTSHNANGNRLKSHCSKGWFELEPAHSYGPISGRTSNGNVISFPHKRQQALQMDDFAKHILLGTPNVAPGEMGKRDMIIVEAIYRSIAEGGKKQMLDLGNMGIVP</sequence>
<evidence type="ECO:0000259" key="3">
    <source>
        <dbReference type="Pfam" id="PF22725"/>
    </source>
</evidence>
<dbReference type="InterPro" id="IPR008354">
    <property type="entry name" value="Glc-Fru_OxRdtase_bac"/>
</dbReference>
<gene>
    <name evidence="4" type="ORF">CJ263_19800</name>
</gene>
<dbReference type="GO" id="GO:0000166">
    <property type="term" value="F:nucleotide binding"/>
    <property type="evidence" value="ECO:0007669"/>
    <property type="project" value="InterPro"/>
</dbReference>
<proteinExistence type="predicted"/>
<dbReference type="PANTHER" id="PTHR43818">
    <property type="entry name" value="BCDNA.GH03377"/>
    <property type="match status" value="1"/>
</dbReference>
<dbReference type="InterPro" id="IPR055170">
    <property type="entry name" value="GFO_IDH_MocA-like_dom"/>
</dbReference>
<dbReference type="Gene3D" id="3.30.360.10">
    <property type="entry name" value="Dihydrodipicolinate Reductase, domain 2"/>
    <property type="match status" value="1"/>
</dbReference>
<dbReference type="InterPro" id="IPR006311">
    <property type="entry name" value="TAT_signal"/>
</dbReference>
<feature type="domain" description="Gfo/Idh/MocA-like oxidoreductase N-terminal" evidence="2">
    <location>
        <begin position="42"/>
        <end position="165"/>
    </location>
</feature>
<evidence type="ECO:0000313" key="4">
    <source>
        <dbReference type="EMBL" id="ASV32288.1"/>
    </source>
</evidence>
<dbReference type="PROSITE" id="PS51257">
    <property type="entry name" value="PROKAR_LIPOPROTEIN"/>
    <property type="match status" value="1"/>
</dbReference>
<dbReference type="InterPro" id="IPR050463">
    <property type="entry name" value="Gfo/Idh/MocA_oxidrdct_glycsds"/>
</dbReference>
<organism evidence="4 5">
    <name type="scientific">Maribacter cobaltidurans</name>
    <dbReference type="NCBI Taxonomy" id="1178778"/>
    <lineage>
        <taxon>Bacteria</taxon>
        <taxon>Pseudomonadati</taxon>
        <taxon>Bacteroidota</taxon>
        <taxon>Flavobacteriia</taxon>
        <taxon>Flavobacteriales</taxon>
        <taxon>Flavobacteriaceae</taxon>
        <taxon>Maribacter</taxon>
    </lineage>
</organism>
<dbReference type="EMBL" id="CP022957">
    <property type="protein sequence ID" value="ASV32288.1"/>
    <property type="molecule type" value="Genomic_DNA"/>
</dbReference>
<dbReference type="Pfam" id="PF01408">
    <property type="entry name" value="GFO_IDH_MocA"/>
    <property type="match status" value="1"/>
</dbReference>